<dbReference type="Proteomes" id="UP000297245">
    <property type="component" value="Unassembled WGS sequence"/>
</dbReference>
<reference evidence="3 4" key="1">
    <citation type="journal article" date="2019" name="Nat. Ecol. Evol.">
        <title>Megaphylogeny resolves global patterns of mushroom evolution.</title>
        <authorList>
            <person name="Varga T."/>
            <person name="Krizsan K."/>
            <person name="Foldi C."/>
            <person name="Dima B."/>
            <person name="Sanchez-Garcia M."/>
            <person name="Sanchez-Ramirez S."/>
            <person name="Szollosi G.J."/>
            <person name="Szarkandi J.G."/>
            <person name="Papp V."/>
            <person name="Albert L."/>
            <person name="Andreopoulos W."/>
            <person name="Angelini C."/>
            <person name="Antonin V."/>
            <person name="Barry K.W."/>
            <person name="Bougher N.L."/>
            <person name="Buchanan P."/>
            <person name="Buyck B."/>
            <person name="Bense V."/>
            <person name="Catcheside P."/>
            <person name="Chovatia M."/>
            <person name="Cooper J."/>
            <person name="Damon W."/>
            <person name="Desjardin D."/>
            <person name="Finy P."/>
            <person name="Geml J."/>
            <person name="Haridas S."/>
            <person name="Hughes K."/>
            <person name="Justo A."/>
            <person name="Karasinski D."/>
            <person name="Kautmanova I."/>
            <person name="Kiss B."/>
            <person name="Kocsube S."/>
            <person name="Kotiranta H."/>
            <person name="LaButti K.M."/>
            <person name="Lechner B.E."/>
            <person name="Liimatainen K."/>
            <person name="Lipzen A."/>
            <person name="Lukacs Z."/>
            <person name="Mihaltcheva S."/>
            <person name="Morgado L.N."/>
            <person name="Niskanen T."/>
            <person name="Noordeloos M.E."/>
            <person name="Ohm R.A."/>
            <person name="Ortiz-Santana B."/>
            <person name="Ovrebo C."/>
            <person name="Racz N."/>
            <person name="Riley R."/>
            <person name="Savchenko A."/>
            <person name="Shiryaev A."/>
            <person name="Soop K."/>
            <person name="Spirin V."/>
            <person name="Szebenyi C."/>
            <person name="Tomsovsky M."/>
            <person name="Tulloss R.E."/>
            <person name="Uehling J."/>
            <person name="Grigoriev I.V."/>
            <person name="Vagvolgyi C."/>
            <person name="Papp T."/>
            <person name="Martin F.M."/>
            <person name="Miettinen O."/>
            <person name="Hibbett D.S."/>
            <person name="Nagy L.G."/>
        </authorList>
    </citation>
    <scope>NUCLEOTIDE SEQUENCE [LARGE SCALE GENOMIC DNA]</scope>
    <source>
        <strain evidence="3 4">CBS 962.96</strain>
    </source>
</reference>
<name>A0A4S8LDZ1_DENBC</name>
<feature type="compositionally biased region" description="Basic and acidic residues" evidence="2">
    <location>
        <begin position="154"/>
        <end position="176"/>
    </location>
</feature>
<feature type="coiled-coil region" evidence="1">
    <location>
        <begin position="112"/>
        <end position="153"/>
    </location>
</feature>
<dbReference type="OrthoDB" id="3129879at2759"/>
<accession>A0A4S8LDZ1</accession>
<dbReference type="AlphaFoldDB" id="A0A4S8LDZ1"/>
<proteinExistence type="predicted"/>
<evidence type="ECO:0000313" key="3">
    <source>
        <dbReference type="EMBL" id="THU87124.1"/>
    </source>
</evidence>
<feature type="compositionally biased region" description="Polar residues" evidence="2">
    <location>
        <begin position="714"/>
        <end position="734"/>
    </location>
</feature>
<evidence type="ECO:0000313" key="4">
    <source>
        <dbReference type="Proteomes" id="UP000297245"/>
    </source>
</evidence>
<sequence>MHKNTNDQDQNRQQGSPTNNSPGTGLGGGGPYPPPPTTPATNAPSSQDVTMDAGTTQHGWGLDAWTGAITHARGCPTCDAYRQHLMRNAQRGEPSLEVARREREAHFTATGSANLLRDLADRNREVAELEREVSRLRQEREDARGWMREYERRLDDRDRDSTSRQRGRVDRDDRRNQSPRRPRGRNTTPPPRRNITPQRPRETAPQGPARPATTPTDPPPQRHPIEKALESDDEEEDSEEERRKKRRKLPKPPKLPNPSAGRKRPAPTAMANEAVVPNEQRLNMRVPTRQQLAGVGRPSTSSGPFTFEGVQTVNEAQDLLAAANISGNWGALHQIQRTVAVVAIMNHDHRQIPPGASYLAQHWRRPQWLQDAAALRRTYEQDDSADFVFNGDLLAVPQPQPSDHLSVQAPWFVLHSNPWSHTGVPVSTEFQVDLATLLGNNLYRLLHPRSNRPARQRFMYMFVELASQPFLYEQLLRHWNVQVAQRESLYPFSAPEVMAAGGRFSMETLVRELARRGITAARMNSINDWGIQFIADATTVFPIASDFWRQLQWTASHRLRDYGRPPMQDLGINRNWNPPEEWNLAERGTSMMRERLHRISLQGQTNRGTRQFHQRAGEARLLARTEKFALQNDSTAPSANTTVQEQPSTSSTSTNQPPAPVPSCFTMGQEREPTETPLAPPPSALVPHTSTVEPPPNTNTLEGDVEMAEPTVGDVTSDQTGLDDATTSHMETEE</sequence>
<protein>
    <submittedName>
        <fullName evidence="3">Uncharacterized protein</fullName>
    </submittedName>
</protein>
<organism evidence="3 4">
    <name type="scientific">Dendrothele bispora (strain CBS 962.96)</name>
    <dbReference type="NCBI Taxonomy" id="1314807"/>
    <lineage>
        <taxon>Eukaryota</taxon>
        <taxon>Fungi</taxon>
        <taxon>Dikarya</taxon>
        <taxon>Basidiomycota</taxon>
        <taxon>Agaricomycotina</taxon>
        <taxon>Agaricomycetes</taxon>
        <taxon>Agaricomycetidae</taxon>
        <taxon>Agaricales</taxon>
        <taxon>Agaricales incertae sedis</taxon>
        <taxon>Dendrothele</taxon>
    </lineage>
</organism>
<gene>
    <name evidence="3" type="ORF">K435DRAFT_867578</name>
</gene>
<evidence type="ECO:0000256" key="1">
    <source>
        <dbReference type="SAM" id="Coils"/>
    </source>
</evidence>
<feature type="compositionally biased region" description="Basic and acidic residues" evidence="2">
    <location>
        <begin position="1"/>
        <end position="10"/>
    </location>
</feature>
<feature type="region of interest" description="Disordered" evidence="2">
    <location>
        <begin position="154"/>
        <end position="276"/>
    </location>
</feature>
<dbReference type="EMBL" id="ML179463">
    <property type="protein sequence ID" value="THU87124.1"/>
    <property type="molecule type" value="Genomic_DNA"/>
</dbReference>
<feature type="region of interest" description="Disordered" evidence="2">
    <location>
        <begin position="630"/>
        <end position="734"/>
    </location>
</feature>
<evidence type="ECO:0000256" key="2">
    <source>
        <dbReference type="SAM" id="MobiDB-lite"/>
    </source>
</evidence>
<feature type="compositionally biased region" description="Polar residues" evidence="2">
    <location>
        <begin position="631"/>
        <end position="640"/>
    </location>
</feature>
<keyword evidence="1" id="KW-0175">Coiled coil</keyword>
<feature type="region of interest" description="Disordered" evidence="2">
    <location>
        <begin position="1"/>
        <end position="55"/>
    </location>
</feature>
<feature type="compositionally biased region" description="Low complexity" evidence="2">
    <location>
        <begin position="641"/>
        <end position="656"/>
    </location>
</feature>
<keyword evidence="4" id="KW-1185">Reference proteome</keyword>